<feature type="transmembrane region" description="Helical" evidence="2">
    <location>
        <begin position="74"/>
        <end position="101"/>
    </location>
</feature>
<dbReference type="AlphaFoldDB" id="A0A7C9N7H8"/>
<dbReference type="Proteomes" id="UP000480570">
    <property type="component" value="Unassembled WGS sequence"/>
</dbReference>
<comment type="caution">
    <text evidence="4">The sequence shown here is derived from an EMBL/GenBank/DDBJ whole genome shotgun (WGS) entry which is preliminary data.</text>
</comment>
<evidence type="ECO:0000259" key="3">
    <source>
        <dbReference type="Pfam" id="PF13240"/>
    </source>
</evidence>
<evidence type="ECO:0000313" key="5">
    <source>
        <dbReference type="Proteomes" id="UP000480570"/>
    </source>
</evidence>
<evidence type="ECO:0000256" key="2">
    <source>
        <dbReference type="SAM" id="Phobius"/>
    </source>
</evidence>
<accession>A0A7C9N7H8</accession>
<dbReference type="Pfam" id="PF13240">
    <property type="entry name" value="Zn_Ribbon_1"/>
    <property type="match status" value="1"/>
</dbReference>
<keyword evidence="2" id="KW-0472">Membrane</keyword>
<evidence type="ECO:0000313" key="4">
    <source>
        <dbReference type="EMBL" id="MYV05406.1"/>
    </source>
</evidence>
<protein>
    <submittedName>
        <fullName evidence="4">Zinc-ribbon domain-containing protein</fullName>
    </submittedName>
</protein>
<name>A0A7C9N7H8_9LACO</name>
<keyword evidence="2" id="KW-0812">Transmembrane</keyword>
<dbReference type="EMBL" id="WEZT01000008">
    <property type="protein sequence ID" value="MYV05406.1"/>
    <property type="molecule type" value="Genomic_DNA"/>
</dbReference>
<feature type="region of interest" description="Disordered" evidence="1">
    <location>
        <begin position="34"/>
        <end position="60"/>
    </location>
</feature>
<reference evidence="4 5" key="1">
    <citation type="journal article" date="2019" name="Appl. Environ. Microbiol.">
        <title>Genetic determinants of hydroxycinnamic acid metabolism in heterofermentative lactobacilli.</title>
        <authorList>
            <person name="Gaur G."/>
            <person name="Oh J.H."/>
            <person name="Filannino P."/>
            <person name="Gobbetti M."/>
            <person name="van Pijkeren J.P."/>
            <person name="Ganzle M.G."/>
        </authorList>
    </citation>
    <scope>NUCLEOTIDE SEQUENCE [LARGE SCALE GENOMIC DNA]</scope>
    <source>
        <strain evidence="4 5">FUA3583</strain>
    </source>
</reference>
<evidence type="ECO:0000256" key="1">
    <source>
        <dbReference type="SAM" id="MobiDB-lite"/>
    </source>
</evidence>
<keyword evidence="2" id="KW-1133">Transmembrane helix</keyword>
<dbReference type="InterPro" id="IPR026870">
    <property type="entry name" value="Zinc_ribbon_dom"/>
</dbReference>
<dbReference type="RefSeq" id="WP_161001629.1">
    <property type="nucleotide sequence ID" value="NZ_CP185253.1"/>
</dbReference>
<feature type="domain" description="Zinc-ribbon" evidence="3">
    <location>
        <begin position="3"/>
        <end position="23"/>
    </location>
</feature>
<feature type="transmembrane region" description="Helical" evidence="2">
    <location>
        <begin position="113"/>
        <end position="134"/>
    </location>
</feature>
<gene>
    <name evidence="4" type="ORF">GB992_05965</name>
</gene>
<proteinExistence type="predicted"/>
<feature type="compositionally biased region" description="Polar residues" evidence="1">
    <location>
        <begin position="34"/>
        <end position="43"/>
    </location>
</feature>
<organism evidence="4 5">
    <name type="scientific">Furfurilactobacillus rossiae</name>
    <dbReference type="NCBI Taxonomy" id="231049"/>
    <lineage>
        <taxon>Bacteria</taxon>
        <taxon>Bacillati</taxon>
        <taxon>Bacillota</taxon>
        <taxon>Bacilli</taxon>
        <taxon>Lactobacillales</taxon>
        <taxon>Lactobacillaceae</taxon>
        <taxon>Furfurilactobacillus</taxon>
    </lineage>
</organism>
<sequence>MKYCQQCGAQNKPDAKFCVNCGALFDQMNDAQNNSHSNVSNVRPYQRQTQQSAQPQQIQSFDDTARQTNNNSRLFLILGWLSAAVSLFFIPIIFGGIGVALGFASRKHNETQGLILIVASIICGILGVVLGAIIGSSTY</sequence>
<feature type="compositionally biased region" description="Low complexity" evidence="1">
    <location>
        <begin position="46"/>
        <end position="59"/>
    </location>
</feature>